<keyword evidence="1" id="KW-1133">Transmembrane helix</keyword>
<keyword evidence="1" id="KW-0472">Membrane</keyword>
<reference evidence="2 3" key="1">
    <citation type="submission" date="2020-07" db="EMBL/GenBank/DDBJ databases">
        <title>Comparative genomics of pyrophilous fungi reveals a link between fire events and developmental genes.</title>
        <authorList>
            <consortium name="DOE Joint Genome Institute"/>
            <person name="Steindorff A.S."/>
            <person name="Carver A."/>
            <person name="Calhoun S."/>
            <person name="Stillman K."/>
            <person name="Liu H."/>
            <person name="Lipzen A."/>
            <person name="Pangilinan J."/>
            <person name="Labutti K."/>
            <person name="Bruns T.D."/>
            <person name="Grigoriev I.V."/>
        </authorList>
    </citation>
    <scope>NUCLEOTIDE SEQUENCE [LARGE SCALE GENOMIC DNA]</scope>
    <source>
        <strain evidence="2 3">CBS 144469</strain>
    </source>
</reference>
<evidence type="ECO:0000313" key="2">
    <source>
        <dbReference type="EMBL" id="KAF6763404.1"/>
    </source>
</evidence>
<dbReference type="Proteomes" id="UP000521943">
    <property type="component" value="Unassembled WGS sequence"/>
</dbReference>
<organism evidence="2 3">
    <name type="scientific">Ephemerocybe angulata</name>
    <dbReference type="NCBI Taxonomy" id="980116"/>
    <lineage>
        <taxon>Eukaryota</taxon>
        <taxon>Fungi</taxon>
        <taxon>Dikarya</taxon>
        <taxon>Basidiomycota</taxon>
        <taxon>Agaricomycotina</taxon>
        <taxon>Agaricomycetes</taxon>
        <taxon>Agaricomycetidae</taxon>
        <taxon>Agaricales</taxon>
        <taxon>Agaricineae</taxon>
        <taxon>Psathyrellaceae</taxon>
        <taxon>Ephemerocybe</taxon>
    </lineage>
</organism>
<keyword evidence="3" id="KW-1185">Reference proteome</keyword>
<dbReference type="EMBL" id="JACGCI010000006">
    <property type="protein sequence ID" value="KAF6763404.1"/>
    <property type="molecule type" value="Genomic_DNA"/>
</dbReference>
<proteinExistence type="predicted"/>
<feature type="transmembrane region" description="Helical" evidence="1">
    <location>
        <begin position="33"/>
        <end position="52"/>
    </location>
</feature>
<evidence type="ECO:0000256" key="1">
    <source>
        <dbReference type="SAM" id="Phobius"/>
    </source>
</evidence>
<feature type="transmembrane region" description="Helical" evidence="1">
    <location>
        <begin position="6"/>
        <end position="26"/>
    </location>
</feature>
<feature type="transmembrane region" description="Helical" evidence="1">
    <location>
        <begin position="64"/>
        <end position="82"/>
    </location>
</feature>
<gene>
    <name evidence="2" type="ORF">DFP72DRAFT_1164293</name>
</gene>
<comment type="caution">
    <text evidence="2">The sequence shown here is derived from an EMBL/GenBank/DDBJ whole genome shotgun (WGS) entry which is preliminary data.</text>
</comment>
<evidence type="ECO:0000313" key="3">
    <source>
        <dbReference type="Proteomes" id="UP000521943"/>
    </source>
</evidence>
<keyword evidence="1" id="KW-0812">Transmembrane</keyword>
<name>A0A8H6IE62_9AGAR</name>
<accession>A0A8H6IE62</accession>
<protein>
    <submittedName>
        <fullName evidence="2">Uncharacterized protein</fullName>
    </submittedName>
</protein>
<sequence length="105" mass="11752">MLLPPANANIQTPLSVTIALLSVLAFLPGSNHLWRRTLVLVNIALTVFYVYATKGDDPQMDYTNMPWITTNCIPVAVVSLGNKDVSEMFKKKRKSSKGRKMTRRS</sequence>
<dbReference type="AlphaFoldDB" id="A0A8H6IE62"/>